<proteinExistence type="predicted"/>
<dbReference type="Proteomes" id="UP000728032">
    <property type="component" value="Unassembled WGS sequence"/>
</dbReference>
<sequence>MSIISIVCETGPSRRQCVELISALQMMGGQTSKGMAIKRLSMENMPNIYTDCLHAEEGIRFKKSLKRHLMPYKMRVIA</sequence>
<accession>A0A7R9QNA6</accession>
<name>A0A7R9QNA6_9ACAR</name>
<gene>
    <name evidence="1" type="ORF">ONB1V03_LOCUS8184</name>
</gene>
<organism evidence="1">
    <name type="scientific">Oppiella nova</name>
    <dbReference type="NCBI Taxonomy" id="334625"/>
    <lineage>
        <taxon>Eukaryota</taxon>
        <taxon>Metazoa</taxon>
        <taxon>Ecdysozoa</taxon>
        <taxon>Arthropoda</taxon>
        <taxon>Chelicerata</taxon>
        <taxon>Arachnida</taxon>
        <taxon>Acari</taxon>
        <taxon>Acariformes</taxon>
        <taxon>Sarcoptiformes</taxon>
        <taxon>Oribatida</taxon>
        <taxon>Brachypylina</taxon>
        <taxon>Oppioidea</taxon>
        <taxon>Oppiidae</taxon>
        <taxon>Oppiella</taxon>
    </lineage>
</organism>
<dbReference type="EMBL" id="CAJPVJ010004529">
    <property type="protein sequence ID" value="CAG2168697.1"/>
    <property type="molecule type" value="Genomic_DNA"/>
</dbReference>
<keyword evidence="2" id="KW-1185">Reference proteome</keyword>
<dbReference type="AlphaFoldDB" id="A0A7R9QNA6"/>
<dbReference type="OrthoDB" id="416253at2759"/>
<evidence type="ECO:0000313" key="1">
    <source>
        <dbReference type="EMBL" id="CAD7651185.1"/>
    </source>
</evidence>
<evidence type="ECO:0000313" key="2">
    <source>
        <dbReference type="Proteomes" id="UP000728032"/>
    </source>
</evidence>
<dbReference type="EMBL" id="OC919354">
    <property type="protein sequence ID" value="CAD7651185.1"/>
    <property type="molecule type" value="Genomic_DNA"/>
</dbReference>
<protein>
    <submittedName>
        <fullName evidence="1">Uncharacterized protein</fullName>
    </submittedName>
</protein>
<reference evidence="1" key="1">
    <citation type="submission" date="2020-11" db="EMBL/GenBank/DDBJ databases">
        <authorList>
            <person name="Tran Van P."/>
        </authorList>
    </citation>
    <scope>NUCLEOTIDE SEQUENCE</scope>
</reference>